<dbReference type="Pfam" id="PF00569">
    <property type="entry name" value="ZZ"/>
    <property type="match status" value="1"/>
</dbReference>
<keyword evidence="12" id="KW-1185">Reference proteome</keyword>
<protein>
    <recommendedName>
        <fullName evidence="3">RING-type E3 ubiquitin transferase</fullName>
        <ecNumber evidence="3">2.3.2.27</ecNumber>
    </recommendedName>
</protein>
<evidence type="ECO:0000256" key="7">
    <source>
        <dbReference type="ARBA" id="ARBA00022833"/>
    </source>
</evidence>
<evidence type="ECO:0000256" key="4">
    <source>
        <dbReference type="ARBA" id="ARBA00022679"/>
    </source>
</evidence>
<dbReference type="GO" id="GO:0045202">
    <property type="term" value="C:synapse"/>
    <property type="evidence" value="ECO:0007669"/>
    <property type="project" value="GOC"/>
</dbReference>
<evidence type="ECO:0000256" key="2">
    <source>
        <dbReference type="ARBA" id="ARBA00010938"/>
    </source>
</evidence>
<sequence>QISRLAARPRNTGRRHLASVASASHEGVSCDGCMMPNFSGCRYKCLRCWDFDLCHSCFIADRFQVDPASDQVHDREHPMQCILSHQDFELFYADDETRDYSRCRIAVLTCPYCEERGFGYSQFYEHVVRNHEEPMPYQVNCPLCIGLVDTESANRVVENLKQHWVSTHYQYDPALQATLASGGAIGQAAAVAPPPAGRANRVGAAAAALAAAEAVALGGVGAPPPGAFDALPPAARNGARRPMMARRAARQQQQPGGERTDRENRTENREQRQQAAAAAAFGMPWTENEEVQDLFRLVQPRNPADAARAAAAAPIGLERGRMQRLRNLQASLQQTPGNLIANADFIERLIGGNASQYGLVRGLNATDASGEYASPRPHGAAMPRARTPPVNVIVGLGTRPMAAAPYDGIGQEERERTPSVSTLTSGDADDVDEEGETGEDEEGAEKEEGALSNGTSSSASEDGRGEEGEEDERREKEGTQRTEEDDFLDALTKEEAIAATSLTLEQVVDMRRAEDPFAVGLIDPIKALRAHATPREWKSIKRMLKDDDLRAKEDGEVAADSDDELIVENIGRGGMRPPTEEEPKEEEDYRNSWLTMRADTSSLSFARDSYWKDKRFITSRKLERQQSVATPNEAVVVNNALNAIRIVRSMTGGKVLDDTAHLTVGEEIRKTLELWDMRETERREEGRAREVAEKCDEAVSKASRELDFDFDAAMLTIMRQEYEAQEKELASLVGSPSTAYASARLAKQKEFVASLRAAGAGGTVVLQNPRDDPTEQAELERRLQQLWGTTQAENGTEGRNQAGNGTEGRNQAGDGTEGRNQAGDGTEGRNQEDD</sequence>
<feature type="region of interest" description="Disordered" evidence="9">
    <location>
        <begin position="764"/>
        <end position="834"/>
    </location>
</feature>
<dbReference type="Gene3D" id="3.30.60.90">
    <property type="match status" value="1"/>
</dbReference>
<evidence type="ECO:0000313" key="11">
    <source>
        <dbReference type="EMBL" id="GMR41199.1"/>
    </source>
</evidence>
<comment type="catalytic activity">
    <reaction evidence="1">
        <text>S-ubiquitinyl-[E2 ubiquitin-conjugating enzyme]-L-cysteine + [acceptor protein]-L-lysine = [E2 ubiquitin-conjugating enzyme]-L-cysteine + N(6)-ubiquitinyl-[acceptor protein]-L-lysine.</text>
        <dbReference type="EC" id="2.3.2.27"/>
    </reaction>
</comment>
<dbReference type="GO" id="GO:0099536">
    <property type="term" value="P:synaptic signaling"/>
    <property type="evidence" value="ECO:0007669"/>
    <property type="project" value="TreeGrafter"/>
</dbReference>
<evidence type="ECO:0000256" key="1">
    <source>
        <dbReference type="ARBA" id="ARBA00000900"/>
    </source>
</evidence>
<evidence type="ECO:0000313" key="12">
    <source>
        <dbReference type="Proteomes" id="UP001328107"/>
    </source>
</evidence>
<evidence type="ECO:0000256" key="6">
    <source>
        <dbReference type="ARBA" id="ARBA00022771"/>
    </source>
</evidence>
<gene>
    <name evidence="11" type="ORF">PMAYCL1PPCAC_11394</name>
</gene>
<feature type="domain" description="ZZ-type" evidence="10">
    <location>
        <begin position="25"/>
        <end position="87"/>
    </location>
</feature>
<keyword evidence="5" id="KW-0479">Metal-binding</keyword>
<evidence type="ECO:0000256" key="5">
    <source>
        <dbReference type="ARBA" id="ARBA00022723"/>
    </source>
</evidence>
<dbReference type="EMBL" id="BTRK01000003">
    <property type="protein sequence ID" value="GMR41199.1"/>
    <property type="molecule type" value="Genomic_DNA"/>
</dbReference>
<dbReference type="GO" id="GO:0023051">
    <property type="term" value="P:regulation of signaling"/>
    <property type="evidence" value="ECO:0007669"/>
    <property type="project" value="UniProtKB-ARBA"/>
</dbReference>
<keyword evidence="7" id="KW-0862">Zinc</keyword>
<reference evidence="12" key="1">
    <citation type="submission" date="2022-10" db="EMBL/GenBank/DDBJ databases">
        <title>Genome assembly of Pristionchus species.</title>
        <authorList>
            <person name="Yoshida K."/>
            <person name="Sommer R.J."/>
        </authorList>
    </citation>
    <scope>NUCLEOTIDE SEQUENCE [LARGE SCALE GENOMIC DNA]</scope>
    <source>
        <strain evidence="12">RS5460</strain>
    </source>
</reference>
<dbReference type="GO" id="GO:0010646">
    <property type="term" value="P:regulation of cell communication"/>
    <property type="evidence" value="ECO:0007669"/>
    <property type="project" value="UniProtKB-ARBA"/>
</dbReference>
<comment type="caution">
    <text evidence="11">The sequence shown here is derived from an EMBL/GenBank/DDBJ whole genome shotgun (WGS) entry which is preliminary data.</text>
</comment>
<dbReference type="InterPro" id="IPR043145">
    <property type="entry name" value="Znf_ZZ_sf"/>
</dbReference>
<name>A0AAN4ZJU8_9BILA</name>
<comment type="similarity">
    <text evidence="2">Belongs to the KCMF1 family.</text>
</comment>
<dbReference type="InterPro" id="IPR050774">
    <property type="entry name" value="KCMF1/Dystrophin"/>
</dbReference>
<dbReference type="GO" id="GO:0061630">
    <property type="term" value="F:ubiquitin protein ligase activity"/>
    <property type="evidence" value="ECO:0007669"/>
    <property type="project" value="UniProtKB-EC"/>
</dbReference>
<feature type="compositionally biased region" description="Polar residues" evidence="9">
    <location>
        <begin position="786"/>
        <end position="809"/>
    </location>
</feature>
<feature type="compositionally biased region" description="Basic and acidic residues" evidence="9">
    <location>
        <begin position="258"/>
        <end position="272"/>
    </location>
</feature>
<dbReference type="InterPro" id="IPR008598">
    <property type="entry name" value="Di19_Zn-bd"/>
</dbReference>
<feature type="non-terminal residue" evidence="11">
    <location>
        <position position="1"/>
    </location>
</feature>
<keyword evidence="4" id="KW-0808">Transferase</keyword>
<dbReference type="PANTHER" id="PTHR12268:SF13">
    <property type="entry name" value="E3 UBIQUITIN-PROTEIN LIGASE KCMF1"/>
    <property type="match status" value="1"/>
</dbReference>
<feature type="compositionally biased region" description="Basic and acidic residues" evidence="9">
    <location>
        <begin position="769"/>
        <end position="783"/>
    </location>
</feature>
<dbReference type="GO" id="GO:0005886">
    <property type="term" value="C:plasma membrane"/>
    <property type="evidence" value="ECO:0007669"/>
    <property type="project" value="TreeGrafter"/>
</dbReference>
<feature type="compositionally biased region" description="Acidic residues" evidence="9">
    <location>
        <begin position="427"/>
        <end position="445"/>
    </location>
</feature>
<proteinExistence type="inferred from homology"/>
<dbReference type="PANTHER" id="PTHR12268">
    <property type="entry name" value="E3 UBIQUITIN-PROTEIN LIGASE KCMF1"/>
    <property type="match status" value="1"/>
</dbReference>
<dbReference type="CDD" id="cd02338">
    <property type="entry name" value="ZZ_PCMF_like"/>
    <property type="match status" value="1"/>
</dbReference>
<dbReference type="SMART" id="SM00291">
    <property type="entry name" value="ZnF_ZZ"/>
    <property type="match status" value="1"/>
</dbReference>
<dbReference type="PROSITE" id="PS50135">
    <property type="entry name" value="ZF_ZZ_2"/>
    <property type="match status" value="1"/>
</dbReference>
<keyword evidence="6 8" id="KW-0863">Zinc-finger</keyword>
<dbReference type="SUPFAM" id="SSF57850">
    <property type="entry name" value="RING/U-box"/>
    <property type="match status" value="1"/>
</dbReference>
<feature type="compositionally biased region" description="Basic and acidic residues" evidence="9">
    <location>
        <begin position="461"/>
        <end position="482"/>
    </location>
</feature>
<dbReference type="EC" id="2.3.2.27" evidence="3"/>
<dbReference type="PROSITE" id="PS01357">
    <property type="entry name" value="ZF_ZZ_1"/>
    <property type="match status" value="1"/>
</dbReference>
<dbReference type="GO" id="GO:0008270">
    <property type="term" value="F:zinc ion binding"/>
    <property type="evidence" value="ECO:0007669"/>
    <property type="project" value="UniProtKB-KW"/>
</dbReference>
<feature type="region of interest" description="Disordered" evidence="9">
    <location>
        <begin position="239"/>
        <end position="279"/>
    </location>
</feature>
<dbReference type="Proteomes" id="UP001328107">
    <property type="component" value="Unassembled WGS sequence"/>
</dbReference>
<evidence type="ECO:0000259" key="10">
    <source>
        <dbReference type="PROSITE" id="PS50135"/>
    </source>
</evidence>
<evidence type="ECO:0000256" key="8">
    <source>
        <dbReference type="PROSITE-ProRule" id="PRU00228"/>
    </source>
</evidence>
<dbReference type="InterPro" id="IPR000433">
    <property type="entry name" value="Znf_ZZ"/>
</dbReference>
<dbReference type="AlphaFoldDB" id="A0AAN4ZJU8"/>
<dbReference type="Pfam" id="PF05605">
    <property type="entry name" value="zf-Di19"/>
    <property type="match status" value="1"/>
</dbReference>
<evidence type="ECO:0000256" key="9">
    <source>
        <dbReference type="SAM" id="MobiDB-lite"/>
    </source>
</evidence>
<evidence type="ECO:0000256" key="3">
    <source>
        <dbReference type="ARBA" id="ARBA00012483"/>
    </source>
</evidence>
<accession>A0AAN4ZJU8</accession>
<feature type="region of interest" description="Disordered" evidence="9">
    <location>
        <begin position="403"/>
        <end position="490"/>
    </location>
</feature>
<organism evidence="11 12">
    <name type="scientific">Pristionchus mayeri</name>
    <dbReference type="NCBI Taxonomy" id="1317129"/>
    <lineage>
        <taxon>Eukaryota</taxon>
        <taxon>Metazoa</taxon>
        <taxon>Ecdysozoa</taxon>
        <taxon>Nematoda</taxon>
        <taxon>Chromadorea</taxon>
        <taxon>Rhabditida</taxon>
        <taxon>Rhabditina</taxon>
        <taxon>Diplogasteromorpha</taxon>
        <taxon>Diplogasteroidea</taxon>
        <taxon>Neodiplogasteridae</taxon>
        <taxon>Pristionchus</taxon>
    </lineage>
</organism>